<feature type="domain" description="PurM-like C-terminal" evidence="4">
    <location>
        <begin position="152"/>
        <end position="304"/>
    </location>
</feature>
<feature type="binding site" evidence="2">
    <location>
        <position position="48"/>
    </location>
    <ligand>
        <name>Mg(2+)</name>
        <dbReference type="ChEBI" id="CHEBI:18420"/>
        <label>2</label>
    </ligand>
</feature>
<proteinExistence type="inferred from homology"/>
<dbReference type="CDD" id="cd02194">
    <property type="entry name" value="ThiL"/>
    <property type="match status" value="1"/>
</dbReference>
<dbReference type="Pfam" id="PF02769">
    <property type="entry name" value="AIRS_C"/>
    <property type="match status" value="1"/>
</dbReference>
<keyword evidence="2" id="KW-0547">Nucleotide-binding</keyword>
<feature type="binding site" evidence="2">
    <location>
        <position position="123"/>
    </location>
    <ligand>
        <name>Mg(2+)</name>
        <dbReference type="ChEBI" id="CHEBI:18420"/>
        <label>1</label>
    </ligand>
</feature>
<dbReference type="Pfam" id="PF00586">
    <property type="entry name" value="AIRS"/>
    <property type="match status" value="1"/>
</dbReference>
<comment type="function">
    <text evidence="2">Catalyzes the ATP-dependent phosphorylation of thiamine-monophosphate (TMP) to form thiamine-pyrophosphate (TPP), the active form of vitamin B1.</text>
</comment>
<keyword evidence="2 5" id="KW-0418">Kinase</keyword>
<accession>A0A2S5KQH9</accession>
<comment type="miscellaneous">
    <text evidence="2">Reaction mechanism of ThiL seems to utilize a direct, inline transfer of the gamma-phosphate of ATP to TMP rather than a phosphorylated enzyme intermediate.</text>
</comment>
<feature type="binding site" evidence="2">
    <location>
        <position position="212"/>
    </location>
    <ligand>
        <name>Mg(2+)</name>
        <dbReference type="ChEBI" id="CHEBI:18420"/>
        <label>3</label>
    </ligand>
</feature>
<organism evidence="5 6">
    <name type="scientific">Proteobacteria bacterium 228</name>
    <dbReference type="NCBI Taxonomy" id="2083153"/>
    <lineage>
        <taxon>Bacteria</taxon>
        <taxon>Pseudomonadati</taxon>
        <taxon>Pseudomonadota</taxon>
    </lineage>
</organism>
<dbReference type="InterPro" id="IPR010918">
    <property type="entry name" value="PurM-like_C_dom"/>
</dbReference>
<feature type="binding site" evidence="2">
    <location>
        <begin position="122"/>
        <end position="123"/>
    </location>
    <ligand>
        <name>ATP</name>
        <dbReference type="ChEBI" id="CHEBI:30616"/>
    </ligand>
</feature>
<keyword evidence="2" id="KW-0479">Metal-binding</keyword>
<dbReference type="GO" id="GO:0000287">
    <property type="term" value="F:magnesium ion binding"/>
    <property type="evidence" value="ECO:0007669"/>
    <property type="project" value="UniProtKB-UniRule"/>
</dbReference>
<dbReference type="HAMAP" id="MF_02128">
    <property type="entry name" value="TMP_kinase"/>
    <property type="match status" value="1"/>
</dbReference>
<keyword evidence="1 2" id="KW-0784">Thiamine biosynthesis</keyword>
<reference evidence="5 6" key="1">
    <citation type="submission" date="2018-02" db="EMBL/GenBank/DDBJ databases">
        <title>novel marine gammaproteobacteria from coastal saline agro ecosystem.</title>
        <authorList>
            <person name="Krishnan R."/>
            <person name="Ramesh Kumar N."/>
        </authorList>
    </citation>
    <scope>NUCLEOTIDE SEQUENCE [LARGE SCALE GENOMIC DNA]</scope>
    <source>
        <strain evidence="5 6">228</strain>
    </source>
</reference>
<dbReference type="InterPro" id="IPR006283">
    <property type="entry name" value="ThiL-like"/>
</dbReference>
<evidence type="ECO:0000259" key="3">
    <source>
        <dbReference type="Pfam" id="PF00586"/>
    </source>
</evidence>
<dbReference type="InterPro" id="IPR036921">
    <property type="entry name" value="PurM-like_N_sf"/>
</dbReference>
<dbReference type="OrthoDB" id="5290200at2"/>
<feature type="binding site" evidence="2">
    <location>
        <position position="48"/>
    </location>
    <ligand>
        <name>Mg(2+)</name>
        <dbReference type="ChEBI" id="CHEBI:18420"/>
        <label>1</label>
    </ligand>
</feature>
<feature type="binding site" evidence="2">
    <location>
        <position position="76"/>
    </location>
    <ligand>
        <name>Mg(2+)</name>
        <dbReference type="ChEBI" id="CHEBI:18420"/>
        <label>3</label>
    </ligand>
</feature>
<dbReference type="SUPFAM" id="SSF55326">
    <property type="entry name" value="PurM N-terminal domain-like"/>
    <property type="match status" value="1"/>
</dbReference>
<feature type="binding site" evidence="2">
    <location>
        <position position="31"/>
    </location>
    <ligand>
        <name>Mg(2+)</name>
        <dbReference type="ChEBI" id="CHEBI:18420"/>
        <label>4</label>
    </ligand>
</feature>
<feature type="binding site" evidence="2">
    <location>
        <position position="319"/>
    </location>
    <ligand>
        <name>substrate</name>
    </ligand>
</feature>
<dbReference type="PANTHER" id="PTHR30270:SF0">
    <property type="entry name" value="THIAMINE-MONOPHOSPHATE KINASE"/>
    <property type="match status" value="1"/>
</dbReference>
<dbReference type="Proteomes" id="UP000238196">
    <property type="component" value="Unassembled WGS sequence"/>
</dbReference>
<comment type="caution">
    <text evidence="5">The sequence shown here is derived from an EMBL/GenBank/DDBJ whole genome shotgun (WGS) entry which is preliminary data.</text>
</comment>
<protein>
    <recommendedName>
        <fullName evidence="2">Thiamine-monophosphate kinase</fullName>
        <shortName evidence="2">TMP kinase</shortName>
        <shortName evidence="2">Thiamine-phosphate kinase</shortName>
        <ecNumber evidence="2">2.7.4.16</ecNumber>
    </recommendedName>
</protein>
<keyword evidence="2" id="KW-0460">Magnesium</keyword>
<name>A0A2S5KQH9_9PROT</name>
<feature type="binding site" evidence="2">
    <location>
        <position position="55"/>
    </location>
    <ligand>
        <name>substrate</name>
    </ligand>
</feature>
<feature type="binding site" evidence="2">
    <location>
        <position position="31"/>
    </location>
    <ligand>
        <name>Mg(2+)</name>
        <dbReference type="ChEBI" id="CHEBI:18420"/>
        <label>3</label>
    </ligand>
</feature>
<dbReference type="UniPathway" id="UPA00060">
    <property type="reaction ID" value="UER00142"/>
</dbReference>
<dbReference type="Gene3D" id="3.90.650.10">
    <property type="entry name" value="PurM-like C-terminal domain"/>
    <property type="match status" value="1"/>
</dbReference>
<evidence type="ECO:0000259" key="4">
    <source>
        <dbReference type="Pfam" id="PF02769"/>
    </source>
</evidence>
<feature type="binding site" evidence="2">
    <location>
        <position position="76"/>
    </location>
    <ligand>
        <name>Mg(2+)</name>
        <dbReference type="ChEBI" id="CHEBI:18420"/>
        <label>2</label>
    </ligand>
</feature>
<feature type="binding site" evidence="2">
    <location>
        <position position="76"/>
    </location>
    <ligand>
        <name>Mg(2+)</name>
        <dbReference type="ChEBI" id="CHEBI:18420"/>
        <label>4</label>
    </ligand>
</feature>
<dbReference type="GO" id="GO:0005524">
    <property type="term" value="F:ATP binding"/>
    <property type="evidence" value="ECO:0007669"/>
    <property type="project" value="UniProtKB-UniRule"/>
</dbReference>
<evidence type="ECO:0000256" key="2">
    <source>
        <dbReference type="HAMAP-Rule" id="MF_02128"/>
    </source>
</evidence>
<dbReference type="SUPFAM" id="SSF56042">
    <property type="entry name" value="PurM C-terminal domain-like"/>
    <property type="match status" value="1"/>
</dbReference>
<dbReference type="PIRSF" id="PIRSF005303">
    <property type="entry name" value="Thiam_monoph_kin"/>
    <property type="match status" value="1"/>
</dbReference>
<dbReference type="Gene3D" id="3.30.1330.10">
    <property type="entry name" value="PurM-like, N-terminal domain"/>
    <property type="match status" value="1"/>
</dbReference>
<evidence type="ECO:0000256" key="1">
    <source>
        <dbReference type="ARBA" id="ARBA00022977"/>
    </source>
</evidence>
<comment type="pathway">
    <text evidence="2">Cofactor biosynthesis; thiamine diphosphate biosynthesis; thiamine diphosphate from thiamine phosphate: step 1/1.</text>
</comment>
<sequence>MALSEFDLIHRFFQSESLQCGQGVILGIGDDCALLNLRPGEQLAVSMDTMVSGVHFPVDAAAEDIGYRLLAANLSDLAAMGAEPVWFTLALTIPSVNESWLEGFSRGLAQLAGEFHLSLVGGDTTRGPLTLTVQVHGRIPVGQALRRDGAYAGDYIYVSGSLGDSAAGLALALNPPSLLSATDSYLLERFYRPTPRVEMGRLLRPYASAVIDISDGLLGDLQHILQRSHMGAELELQHVPLSEQLLATMPRQDALLKALTGGEDFELCFTVNPADEANMLRELQRLQVPLTRIGTIAHRTGLRMALDGEEFSLPAHLGFQHF</sequence>
<feature type="binding site" evidence="2">
    <location>
        <position position="214"/>
    </location>
    <ligand>
        <name>ATP</name>
        <dbReference type="ChEBI" id="CHEBI:30616"/>
    </ligand>
</feature>
<feature type="binding site" evidence="2">
    <location>
        <position position="46"/>
    </location>
    <ligand>
        <name>Mg(2+)</name>
        <dbReference type="ChEBI" id="CHEBI:18420"/>
        <label>4</label>
    </ligand>
</feature>
<dbReference type="InterPro" id="IPR016188">
    <property type="entry name" value="PurM-like_N"/>
</dbReference>
<feature type="domain" description="PurM-like N-terminal" evidence="3">
    <location>
        <begin position="29"/>
        <end position="138"/>
    </location>
</feature>
<evidence type="ECO:0000313" key="6">
    <source>
        <dbReference type="Proteomes" id="UP000238196"/>
    </source>
</evidence>
<evidence type="ECO:0000313" key="5">
    <source>
        <dbReference type="EMBL" id="PPC76943.1"/>
    </source>
</evidence>
<keyword evidence="2" id="KW-0067">ATP-binding</keyword>
<dbReference type="GO" id="GO:0009228">
    <property type="term" value="P:thiamine biosynthetic process"/>
    <property type="evidence" value="ECO:0007669"/>
    <property type="project" value="UniProtKB-KW"/>
</dbReference>
<comment type="caution">
    <text evidence="2">Lacks conserved residue(s) required for the propagation of feature annotation.</text>
</comment>
<dbReference type="GO" id="GO:0009229">
    <property type="term" value="P:thiamine diphosphate biosynthetic process"/>
    <property type="evidence" value="ECO:0007669"/>
    <property type="project" value="UniProtKB-UniRule"/>
</dbReference>
<feature type="binding site" evidence="2">
    <location>
        <position position="147"/>
    </location>
    <ligand>
        <name>ATP</name>
        <dbReference type="ChEBI" id="CHEBI:30616"/>
    </ligand>
</feature>
<dbReference type="NCBIfam" id="TIGR01379">
    <property type="entry name" value="thiL"/>
    <property type="match status" value="1"/>
</dbReference>
<dbReference type="PANTHER" id="PTHR30270">
    <property type="entry name" value="THIAMINE-MONOPHOSPHATE KINASE"/>
    <property type="match status" value="1"/>
</dbReference>
<comment type="similarity">
    <text evidence="2">Belongs to the thiamine-monophosphate kinase family.</text>
</comment>
<dbReference type="GO" id="GO:0009030">
    <property type="term" value="F:thiamine-phosphate kinase activity"/>
    <property type="evidence" value="ECO:0007669"/>
    <property type="project" value="UniProtKB-UniRule"/>
</dbReference>
<keyword evidence="2" id="KW-0808">Transferase</keyword>
<feature type="binding site" evidence="2">
    <location>
        <position position="215"/>
    </location>
    <ligand>
        <name>Mg(2+)</name>
        <dbReference type="ChEBI" id="CHEBI:18420"/>
        <label>5</label>
    </ligand>
</feature>
<dbReference type="InterPro" id="IPR036676">
    <property type="entry name" value="PurM-like_C_sf"/>
</dbReference>
<gene>
    <name evidence="2 5" type="primary">thiL</name>
    <name evidence="5" type="ORF">C4K68_13045</name>
</gene>
<dbReference type="AlphaFoldDB" id="A0A2S5KQH9"/>
<feature type="binding site" evidence="2">
    <location>
        <position position="263"/>
    </location>
    <ligand>
        <name>substrate</name>
    </ligand>
</feature>
<comment type="catalytic activity">
    <reaction evidence="2">
        <text>thiamine phosphate + ATP = thiamine diphosphate + ADP</text>
        <dbReference type="Rhea" id="RHEA:15913"/>
        <dbReference type="ChEBI" id="CHEBI:30616"/>
        <dbReference type="ChEBI" id="CHEBI:37575"/>
        <dbReference type="ChEBI" id="CHEBI:58937"/>
        <dbReference type="ChEBI" id="CHEBI:456216"/>
        <dbReference type="EC" id="2.7.4.16"/>
    </reaction>
</comment>
<dbReference type="EMBL" id="PRLP01000037">
    <property type="protein sequence ID" value="PPC76943.1"/>
    <property type="molecule type" value="Genomic_DNA"/>
</dbReference>
<dbReference type="EC" id="2.7.4.16" evidence="2"/>